<dbReference type="InterPro" id="IPR046453">
    <property type="entry name" value="GpA_ATPase"/>
</dbReference>
<dbReference type="PANTHER" id="PTHR34413">
    <property type="entry name" value="PROPHAGE TAIL FIBER ASSEMBLY PROTEIN HOMOLOG TFAE-RELATED-RELATED"/>
    <property type="match status" value="1"/>
</dbReference>
<feature type="domain" description="Phage terminase large subunit GpA ATPase" evidence="2">
    <location>
        <begin position="58"/>
        <end position="296"/>
    </location>
</feature>
<dbReference type="RefSeq" id="WP_377615045.1">
    <property type="nucleotide sequence ID" value="NZ_JBHUEJ010000011.1"/>
</dbReference>
<dbReference type="InterPro" id="IPR046454">
    <property type="entry name" value="GpA_endonuclease"/>
</dbReference>
<organism evidence="4 5">
    <name type="scientific">Ottowia flava</name>
    <dbReference type="NCBI Taxonomy" id="2675430"/>
    <lineage>
        <taxon>Bacteria</taxon>
        <taxon>Pseudomonadati</taxon>
        <taxon>Pseudomonadota</taxon>
        <taxon>Betaproteobacteria</taxon>
        <taxon>Burkholderiales</taxon>
        <taxon>Comamonadaceae</taxon>
        <taxon>Ottowia</taxon>
    </lineage>
</organism>
<dbReference type="HAMAP" id="MF_04144">
    <property type="entry name" value="TERL_LAMBDA"/>
    <property type="match status" value="1"/>
</dbReference>
<evidence type="ECO:0000313" key="5">
    <source>
        <dbReference type="Proteomes" id="UP001597304"/>
    </source>
</evidence>
<dbReference type="PANTHER" id="PTHR34413:SF2">
    <property type="entry name" value="PROPHAGE TAIL FIBER ASSEMBLY PROTEIN HOMOLOG TFAE-RELATED"/>
    <property type="match status" value="1"/>
</dbReference>
<name>A0ABW4KPP4_9BURK</name>
<accession>A0ABW4KPP4</accession>
<dbReference type="Pfam" id="PF20454">
    <property type="entry name" value="GpA_nuclease"/>
    <property type="match status" value="1"/>
</dbReference>
<feature type="compositionally biased region" description="Basic residues" evidence="1">
    <location>
        <begin position="656"/>
        <end position="668"/>
    </location>
</feature>
<reference evidence="5" key="1">
    <citation type="journal article" date="2019" name="Int. J. Syst. Evol. Microbiol.">
        <title>The Global Catalogue of Microorganisms (GCM) 10K type strain sequencing project: providing services to taxonomists for standard genome sequencing and annotation.</title>
        <authorList>
            <consortium name="The Broad Institute Genomics Platform"/>
            <consortium name="The Broad Institute Genome Sequencing Center for Infectious Disease"/>
            <person name="Wu L."/>
            <person name="Ma J."/>
        </authorList>
    </citation>
    <scope>NUCLEOTIDE SEQUENCE [LARGE SCALE GENOMIC DNA]</scope>
    <source>
        <strain evidence="5">LMG 29247</strain>
    </source>
</reference>
<dbReference type="Pfam" id="PF05876">
    <property type="entry name" value="GpA_ATPase"/>
    <property type="match status" value="1"/>
</dbReference>
<evidence type="ECO:0000259" key="3">
    <source>
        <dbReference type="Pfam" id="PF20454"/>
    </source>
</evidence>
<dbReference type="InterPro" id="IPR051220">
    <property type="entry name" value="TFA_Chaperone"/>
</dbReference>
<dbReference type="Proteomes" id="UP001597304">
    <property type="component" value="Unassembled WGS sequence"/>
</dbReference>
<dbReference type="InterPro" id="IPR008866">
    <property type="entry name" value="Phage_lambda_GpA-like"/>
</dbReference>
<sequence>MKTWAKTRARATMRPFEPEAIAAIKAAVLEGLTGLRADPPEALADWARENFILAGESSQQRGAWQAWAFQIGILDFMSDDRIEDLVVGKSKRVGYSKMITAFVAYNIAHRRRNVALWQPTDDDRDSYVKSEIDPVLNGVEAVKKCRRGKDRETIALKRFRYSSLHVLGGKAARAYRRITVAVAILDEWSAFDISIEKAGDPGGLAKGRLEGAPFPKFIGGSTPRLKGICHVERALSNTIGLVRYNIACPHCGVEHPLTFGQGKKSGLMWEPGQPETVRHVCPHCLESIKQSDYLVAGEPPKGDWVCERTGKRYTSARQWLDEDGIPCEPPRTLGVHVWAAYSPQRSWESIAEEHEQAEKALQAGNEGPMQLFVNETRGETWELVGEGGDESELKRRAEPYSLKTVPAGALVLTAAVDVQRTWWQITVWGWGPGMESWVVDRVRIDGNPTVEGDWDAVTTYLQQVYPHELGEFIRISAITADSGDQTQAVYAWAMRDTNKLPKLMIGKGSSYQEKPILNSAVPVDVNYRGQKVPSGIKRWEIGVHAAKDLLLGQLSVEEPGPGYVHFSEDLDDEFYAQLTAEKRILAKVNGRDVFKWVKTRARNEELDLRNYALHAALALKLNRMPADRWESIRRALTKDKPAAAPTPIHQPTHAVRPARRIRSRGVAP</sequence>
<gene>
    <name evidence="4" type="ORF">ACFSF0_04415</name>
</gene>
<feature type="region of interest" description="Disordered" evidence="1">
    <location>
        <begin position="639"/>
        <end position="668"/>
    </location>
</feature>
<proteinExistence type="inferred from homology"/>
<evidence type="ECO:0000313" key="4">
    <source>
        <dbReference type="EMBL" id="MFD1709837.1"/>
    </source>
</evidence>
<evidence type="ECO:0000259" key="2">
    <source>
        <dbReference type="Pfam" id="PF05876"/>
    </source>
</evidence>
<feature type="domain" description="Terminase large subunit GpA endonuclease" evidence="3">
    <location>
        <begin position="333"/>
        <end position="624"/>
    </location>
</feature>
<keyword evidence="5" id="KW-1185">Reference proteome</keyword>
<dbReference type="EMBL" id="JBHUEJ010000011">
    <property type="protein sequence ID" value="MFD1709837.1"/>
    <property type="molecule type" value="Genomic_DNA"/>
</dbReference>
<evidence type="ECO:0000256" key="1">
    <source>
        <dbReference type="SAM" id="MobiDB-lite"/>
    </source>
</evidence>
<protein>
    <submittedName>
        <fullName evidence="4">Phage terminase large subunit family protein</fullName>
    </submittedName>
</protein>
<comment type="caution">
    <text evidence="4">The sequence shown here is derived from an EMBL/GenBank/DDBJ whole genome shotgun (WGS) entry which is preliminary data.</text>
</comment>